<keyword evidence="1" id="KW-0812">Transmembrane</keyword>
<keyword evidence="1" id="KW-1133">Transmembrane helix</keyword>
<dbReference type="Proteomes" id="UP000177171">
    <property type="component" value="Unassembled WGS sequence"/>
</dbReference>
<dbReference type="Gene3D" id="2.60.40.10">
    <property type="entry name" value="Immunoglobulins"/>
    <property type="match status" value="1"/>
</dbReference>
<evidence type="ECO:0000313" key="2">
    <source>
        <dbReference type="EMBL" id="OHA14480.1"/>
    </source>
</evidence>
<evidence type="ECO:0000313" key="3">
    <source>
        <dbReference type="Proteomes" id="UP000177171"/>
    </source>
</evidence>
<comment type="caution">
    <text evidence="2">The sequence shown here is derived from an EMBL/GenBank/DDBJ whole genome shotgun (WGS) entry which is preliminary data.</text>
</comment>
<accession>A0A1G2LS71</accession>
<dbReference type="AlphaFoldDB" id="A0A1G2LS71"/>
<organism evidence="2 3">
    <name type="scientific">Candidatus Sungbacteria bacterium RIFCSPLOWO2_12_FULL_41_11</name>
    <dbReference type="NCBI Taxonomy" id="1802286"/>
    <lineage>
        <taxon>Bacteria</taxon>
        <taxon>Candidatus Sungiibacteriota</taxon>
    </lineage>
</organism>
<feature type="transmembrane region" description="Helical" evidence="1">
    <location>
        <begin position="7"/>
        <end position="27"/>
    </location>
</feature>
<keyword evidence="1" id="KW-0472">Membrane</keyword>
<dbReference type="Pfam" id="PF09136">
    <property type="entry name" value="Glucodextran_B"/>
    <property type="match status" value="1"/>
</dbReference>
<name>A0A1G2LS71_9BACT</name>
<protein>
    <submittedName>
        <fullName evidence="2">Uncharacterized protein</fullName>
    </submittedName>
</protein>
<evidence type="ECO:0000256" key="1">
    <source>
        <dbReference type="SAM" id="Phobius"/>
    </source>
</evidence>
<reference evidence="2 3" key="1">
    <citation type="journal article" date="2016" name="Nat. Commun.">
        <title>Thousands of microbial genomes shed light on interconnected biogeochemical processes in an aquifer system.</title>
        <authorList>
            <person name="Anantharaman K."/>
            <person name="Brown C.T."/>
            <person name="Hug L.A."/>
            <person name="Sharon I."/>
            <person name="Castelle C.J."/>
            <person name="Probst A.J."/>
            <person name="Thomas B.C."/>
            <person name="Singh A."/>
            <person name="Wilkins M.J."/>
            <person name="Karaoz U."/>
            <person name="Brodie E.L."/>
            <person name="Williams K.H."/>
            <person name="Hubbard S.S."/>
            <person name="Banfield J.F."/>
        </authorList>
    </citation>
    <scope>NUCLEOTIDE SEQUENCE [LARGE SCALE GENOMIC DNA]</scope>
</reference>
<gene>
    <name evidence="2" type="ORF">A3G49_06560</name>
</gene>
<proteinExistence type="predicted"/>
<dbReference type="InterPro" id="IPR013783">
    <property type="entry name" value="Ig-like_fold"/>
</dbReference>
<dbReference type="EMBL" id="MHQY01000007">
    <property type="protein sequence ID" value="OHA14480.1"/>
    <property type="molecule type" value="Genomic_DNA"/>
</dbReference>
<sequence>MAFDSKKIVYIIVATILLAVFSFYLFYQFRFYVRFPELILEVPAGDMAISEPHIEIKGRIDTETVLTLNGRPIYIKETGEFQERINLGDGLNALEFEAQNKAGKITKIIRYILVK</sequence>